<reference evidence="2" key="1">
    <citation type="journal article" date="2019" name="Int. J. Syst. Evol. Microbiol.">
        <title>The Global Catalogue of Microorganisms (GCM) 10K type strain sequencing project: providing services to taxonomists for standard genome sequencing and annotation.</title>
        <authorList>
            <consortium name="The Broad Institute Genomics Platform"/>
            <consortium name="The Broad Institute Genome Sequencing Center for Infectious Disease"/>
            <person name="Wu L."/>
            <person name="Ma J."/>
        </authorList>
    </citation>
    <scope>NUCLEOTIDE SEQUENCE [LARGE SCALE GENOMIC DNA]</scope>
    <source>
        <strain evidence="2">KCTC 12848</strain>
    </source>
</reference>
<comment type="caution">
    <text evidence="1">The sequence shown here is derived from an EMBL/GenBank/DDBJ whole genome shotgun (WGS) entry which is preliminary data.</text>
</comment>
<evidence type="ECO:0000313" key="2">
    <source>
        <dbReference type="Proteomes" id="UP001595833"/>
    </source>
</evidence>
<organism evidence="1 2">
    <name type="scientific">Saccharothrix xinjiangensis</name>
    <dbReference type="NCBI Taxonomy" id="204798"/>
    <lineage>
        <taxon>Bacteria</taxon>
        <taxon>Bacillati</taxon>
        <taxon>Actinomycetota</taxon>
        <taxon>Actinomycetes</taxon>
        <taxon>Pseudonocardiales</taxon>
        <taxon>Pseudonocardiaceae</taxon>
        <taxon>Saccharothrix</taxon>
    </lineage>
</organism>
<evidence type="ECO:0008006" key="3">
    <source>
        <dbReference type="Google" id="ProtNLM"/>
    </source>
</evidence>
<dbReference type="EMBL" id="JBHSJB010000006">
    <property type="protein sequence ID" value="MFC5053525.1"/>
    <property type="molecule type" value="Genomic_DNA"/>
</dbReference>
<dbReference type="Proteomes" id="UP001595833">
    <property type="component" value="Unassembled WGS sequence"/>
</dbReference>
<name>A0ABV9XT52_9PSEU</name>
<sequence>MERTTEFQDLAARAASRAVAAMPTEAWHDFRTRLATALATVSSGGTAELAVVDACRRQLMSVEADDLAVVSRSVAAAVSEQLRQTLHSSPEIADELRGIAAGQPGNAPTVTQTAHATRRSQVFQAAGNQTIHLESPRNDR</sequence>
<evidence type="ECO:0000313" key="1">
    <source>
        <dbReference type="EMBL" id="MFC5053525.1"/>
    </source>
</evidence>
<proteinExistence type="predicted"/>
<accession>A0ABV9XT52</accession>
<keyword evidence="2" id="KW-1185">Reference proteome</keyword>
<dbReference type="RefSeq" id="WP_344039478.1">
    <property type="nucleotide sequence ID" value="NZ_BAAAKE010000016.1"/>
</dbReference>
<protein>
    <recommendedName>
        <fullName evidence="3">YbaB/EbfC DNA-binding family protein</fullName>
    </recommendedName>
</protein>
<gene>
    <name evidence="1" type="ORF">ACFPFM_07115</name>
</gene>